<evidence type="ECO:0000256" key="3">
    <source>
        <dbReference type="ARBA" id="ARBA00022670"/>
    </source>
</evidence>
<accession>A0A1H7WS07</accession>
<dbReference type="InterPro" id="IPR036005">
    <property type="entry name" value="Creatinase/aminopeptidase-like"/>
</dbReference>
<feature type="binding site" evidence="6">
    <location>
        <position position="315"/>
    </location>
    <ligand>
        <name>a divalent metal cation</name>
        <dbReference type="ChEBI" id="CHEBI:60240"/>
        <label>2</label>
        <note>catalytic</note>
    </ligand>
</feature>
<dbReference type="Proteomes" id="UP000182719">
    <property type="component" value="Unassembled WGS sequence"/>
</dbReference>
<evidence type="ECO:0000256" key="8">
    <source>
        <dbReference type="SAM" id="MobiDB-lite"/>
    </source>
</evidence>
<evidence type="ECO:0000313" key="10">
    <source>
        <dbReference type="EMBL" id="SEM24154.1"/>
    </source>
</evidence>
<evidence type="ECO:0000256" key="1">
    <source>
        <dbReference type="ARBA" id="ARBA00002521"/>
    </source>
</evidence>
<sequence length="331" mass="35937">MNTQAAARQPPAVLPAPNEVCWCGSGSKYKKCHRGADAAEARKLGGNAQRKGIRPGLISPRRSVPAHIPRPDYAETGRPGRGEMSDVKSPEVIARMRRAGKAAAQVLQTTAAALRPGITTDELDAIAHEAYIQLGGYPSTLNYHGFPKSLCTSINEVICHGIPDSRPLEDGDIINLDITIFLEGVHGDCSATYCVGKVDPDSERLVRVARECLDVGIQAVKPGRPINDIGRAIEAHATKNGMSVVRAYCGHGIGEKFHSALQIPHYYEEDANTIMQPGMTFTVEPMINLGHWQHRSWDDGWTAVTADGSRSAQFEHMLVVTEQGYELLTLP</sequence>
<dbReference type="NCBIfam" id="TIGR00500">
    <property type="entry name" value="met_pdase_I"/>
    <property type="match status" value="1"/>
</dbReference>
<feature type="binding site" evidence="6">
    <location>
        <position position="315"/>
    </location>
    <ligand>
        <name>a divalent metal cation</name>
        <dbReference type="ChEBI" id="CHEBI:60240"/>
        <label>1</label>
    </ligand>
</feature>
<keyword evidence="3 6" id="KW-0645">Protease</keyword>
<dbReference type="HAMAP" id="MF_01974">
    <property type="entry name" value="MetAP_1"/>
    <property type="match status" value="1"/>
</dbReference>
<organism evidence="10 11">
    <name type="scientific">Stigmatella aurantiaca</name>
    <dbReference type="NCBI Taxonomy" id="41"/>
    <lineage>
        <taxon>Bacteria</taxon>
        <taxon>Pseudomonadati</taxon>
        <taxon>Myxococcota</taxon>
        <taxon>Myxococcia</taxon>
        <taxon>Myxococcales</taxon>
        <taxon>Cystobacterineae</taxon>
        <taxon>Archangiaceae</taxon>
        <taxon>Stigmatella</taxon>
    </lineage>
</organism>
<feature type="binding site" evidence="6">
    <location>
        <position position="177"/>
    </location>
    <ligand>
        <name>a divalent metal cation</name>
        <dbReference type="ChEBI" id="CHEBI:60240"/>
        <label>1</label>
    </ligand>
</feature>
<evidence type="ECO:0000256" key="7">
    <source>
        <dbReference type="RuleBase" id="RU003653"/>
    </source>
</evidence>
<dbReference type="OrthoDB" id="9802055at2"/>
<evidence type="ECO:0000256" key="6">
    <source>
        <dbReference type="HAMAP-Rule" id="MF_01974"/>
    </source>
</evidence>
<dbReference type="Pfam" id="PF00557">
    <property type="entry name" value="Peptidase_M24"/>
    <property type="match status" value="1"/>
</dbReference>
<dbReference type="PANTHER" id="PTHR43330:SF8">
    <property type="entry name" value="METHIONINE AMINOPEPTIDASE 1D, MITOCHONDRIAL"/>
    <property type="match status" value="1"/>
</dbReference>
<dbReference type="InterPro" id="IPR004027">
    <property type="entry name" value="SEC_C_motif"/>
</dbReference>
<dbReference type="PRINTS" id="PR00599">
    <property type="entry name" value="MAPEPTIDASE"/>
</dbReference>
<feature type="domain" description="Peptidase M24" evidence="9">
    <location>
        <begin position="95"/>
        <end position="322"/>
    </location>
</feature>
<dbReference type="GO" id="GO:0046872">
    <property type="term" value="F:metal ion binding"/>
    <property type="evidence" value="ECO:0007669"/>
    <property type="project" value="UniProtKB-UniRule"/>
</dbReference>
<dbReference type="AlphaFoldDB" id="A0A1H7WS07"/>
<dbReference type="EC" id="3.4.11.18" evidence="6 7"/>
<dbReference type="SUPFAM" id="SSF55920">
    <property type="entry name" value="Creatinase/aminopeptidase"/>
    <property type="match status" value="1"/>
</dbReference>
<comment type="function">
    <text evidence="1 6">Removes the N-terminal methionine from nascent proteins. The N-terminal methionine is often cleaved when the second residue in the primary sequence is small and uncharged (Met-Ala-, Cys, Gly, Pro, Ser, Thr, or Val). Requires deformylation of the N(alpha)-formylated initiator methionine before it can be hydrolyzed.</text>
</comment>
<dbReference type="EMBL" id="FOAP01000013">
    <property type="protein sequence ID" value="SEM24154.1"/>
    <property type="molecule type" value="Genomic_DNA"/>
</dbReference>
<dbReference type="RefSeq" id="WP_075008802.1">
    <property type="nucleotide sequence ID" value="NZ_FOAP01000013.1"/>
</dbReference>
<feature type="binding site" evidence="6">
    <location>
        <position position="160"/>
    </location>
    <ligand>
        <name>substrate</name>
    </ligand>
</feature>
<feature type="binding site" evidence="6">
    <location>
        <position position="258"/>
    </location>
    <ligand>
        <name>substrate</name>
    </ligand>
</feature>
<evidence type="ECO:0000256" key="2">
    <source>
        <dbReference type="ARBA" id="ARBA00022438"/>
    </source>
</evidence>
<dbReference type="GO" id="GO:0006508">
    <property type="term" value="P:proteolysis"/>
    <property type="evidence" value="ECO:0007669"/>
    <property type="project" value="UniProtKB-KW"/>
</dbReference>
<dbReference type="InterPro" id="IPR002467">
    <property type="entry name" value="Pept_M24A_MAP1"/>
</dbReference>
<comment type="cofactor">
    <cofactor evidence="6">
        <name>Co(2+)</name>
        <dbReference type="ChEBI" id="CHEBI:48828"/>
    </cofactor>
    <cofactor evidence="6">
        <name>Zn(2+)</name>
        <dbReference type="ChEBI" id="CHEBI:29105"/>
    </cofactor>
    <cofactor evidence="6">
        <name>Mn(2+)</name>
        <dbReference type="ChEBI" id="CHEBI:29035"/>
    </cofactor>
    <cofactor evidence="6">
        <name>Fe(2+)</name>
        <dbReference type="ChEBI" id="CHEBI:29033"/>
    </cofactor>
    <text evidence="6">Binds 2 divalent metal cations per subunit. Has a high-affinity and a low affinity metal-binding site. The true nature of the physiological cofactor is under debate. The enzyme is active with cobalt, zinc, manganese or divalent iron ions. Most likely, methionine aminopeptidases function as mononuclear Fe(2+)-metalloproteases under physiological conditions, and the catalytically relevant metal-binding site has been assigned to the histidine-containing high-affinity site.</text>
</comment>
<keyword evidence="5 6" id="KW-0378">Hydrolase</keyword>
<keyword evidence="4 6" id="KW-0479">Metal-binding</keyword>
<comment type="subunit">
    <text evidence="6">Monomer.</text>
</comment>
<dbReference type="InterPro" id="IPR001714">
    <property type="entry name" value="Pept_M24_MAP"/>
</dbReference>
<feature type="binding site" evidence="6">
    <location>
        <position position="251"/>
    </location>
    <ligand>
        <name>a divalent metal cation</name>
        <dbReference type="ChEBI" id="CHEBI:60240"/>
        <label>2</label>
        <note>catalytic</note>
    </ligand>
</feature>
<proteinExistence type="inferred from homology"/>
<dbReference type="SUPFAM" id="SSF103642">
    <property type="entry name" value="Sec-C motif"/>
    <property type="match status" value="1"/>
</dbReference>
<dbReference type="GO" id="GO:0004239">
    <property type="term" value="F:initiator methionyl aminopeptidase activity"/>
    <property type="evidence" value="ECO:0007669"/>
    <property type="project" value="UniProtKB-UniRule"/>
</dbReference>
<name>A0A1H7WS07_STIAU</name>
<dbReference type="GO" id="GO:0070006">
    <property type="term" value="F:metalloaminopeptidase activity"/>
    <property type="evidence" value="ECO:0007669"/>
    <property type="project" value="UniProtKB-UniRule"/>
</dbReference>
<feature type="binding site" evidence="6">
    <location>
        <position position="284"/>
    </location>
    <ligand>
        <name>a divalent metal cation</name>
        <dbReference type="ChEBI" id="CHEBI:60240"/>
        <label>2</label>
        <note>catalytic</note>
    </ligand>
</feature>
<reference evidence="11" key="1">
    <citation type="submission" date="2016-10" db="EMBL/GenBank/DDBJ databases">
        <authorList>
            <person name="Varghese N."/>
            <person name="Submissions S."/>
        </authorList>
    </citation>
    <scope>NUCLEOTIDE SEQUENCE [LARGE SCALE GENOMIC DNA]</scope>
    <source>
        <strain evidence="11">DSM 17044</strain>
    </source>
</reference>
<dbReference type="PANTHER" id="PTHR43330">
    <property type="entry name" value="METHIONINE AMINOPEPTIDASE"/>
    <property type="match status" value="1"/>
</dbReference>
<feature type="compositionally biased region" description="Basic and acidic residues" evidence="8">
    <location>
        <begin position="69"/>
        <end position="86"/>
    </location>
</feature>
<dbReference type="Pfam" id="PF02810">
    <property type="entry name" value="SEC-C"/>
    <property type="match status" value="1"/>
</dbReference>
<comment type="similarity">
    <text evidence="6">Belongs to the peptidase M24A family. Methionine aminopeptidase type 1 subfamily.</text>
</comment>
<protein>
    <recommendedName>
        <fullName evidence="6 7">Methionine aminopeptidase</fullName>
        <shortName evidence="6">MAP</shortName>
        <shortName evidence="6">MetAP</shortName>
        <ecNumber evidence="6 7">3.4.11.18</ecNumber>
    </recommendedName>
    <alternativeName>
        <fullName evidence="6">Peptidase M</fullName>
    </alternativeName>
</protein>
<evidence type="ECO:0000256" key="4">
    <source>
        <dbReference type="ARBA" id="ARBA00022723"/>
    </source>
</evidence>
<keyword evidence="11" id="KW-1185">Reference proteome</keyword>
<dbReference type="Gene3D" id="3.90.230.10">
    <property type="entry name" value="Creatinase/methionine aminopeptidase superfamily"/>
    <property type="match status" value="1"/>
</dbReference>
<evidence type="ECO:0000259" key="9">
    <source>
        <dbReference type="Pfam" id="PF00557"/>
    </source>
</evidence>
<dbReference type="PROSITE" id="PS00680">
    <property type="entry name" value="MAP_1"/>
    <property type="match status" value="1"/>
</dbReference>
<gene>
    <name evidence="6" type="primary">map</name>
    <name evidence="10" type="ORF">SAMN05444354_113152</name>
</gene>
<feature type="binding site" evidence="6">
    <location>
        <position position="188"/>
    </location>
    <ligand>
        <name>a divalent metal cation</name>
        <dbReference type="ChEBI" id="CHEBI:60240"/>
        <label>1</label>
    </ligand>
</feature>
<comment type="catalytic activity">
    <reaction evidence="6 7">
        <text>Release of N-terminal amino acids, preferentially methionine, from peptides and arylamides.</text>
        <dbReference type="EC" id="3.4.11.18"/>
    </reaction>
</comment>
<dbReference type="InterPro" id="IPR000994">
    <property type="entry name" value="Pept_M24"/>
</dbReference>
<evidence type="ECO:0000313" key="11">
    <source>
        <dbReference type="Proteomes" id="UP000182719"/>
    </source>
</evidence>
<keyword evidence="2 6" id="KW-0031">Aminopeptidase</keyword>
<feature type="region of interest" description="Disordered" evidence="8">
    <location>
        <begin position="50"/>
        <end position="86"/>
    </location>
</feature>
<evidence type="ECO:0000256" key="5">
    <source>
        <dbReference type="ARBA" id="ARBA00022801"/>
    </source>
</evidence>
<dbReference type="CDD" id="cd01086">
    <property type="entry name" value="MetAP1"/>
    <property type="match status" value="1"/>
</dbReference>
<dbReference type="Gene3D" id="3.10.450.50">
    <property type="match status" value="1"/>
</dbReference>
<feature type="binding site" evidence="6">
    <location>
        <position position="188"/>
    </location>
    <ligand>
        <name>a divalent metal cation</name>
        <dbReference type="ChEBI" id="CHEBI:60240"/>
        <label>2</label>
        <note>catalytic</note>
    </ligand>
</feature>